<dbReference type="GO" id="GO:0008681">
    <property type="term" value="F:2-octaprenyl-6-methoxyphenol hydroxylase activity"/>
    <property type="evidence" value="ECO:0007669"/>
    <property type="project" value="TreeGrafter"/>
</dbReference>
<dbReference type="Gene3D" id="3.30.9.10">
    <property type="entry name" value="D-Amino Acid Oxidase, subunit A, domain 2"/>
    <property type="match status" value="1"/>
</dbReference>
<evidence type="ECO:0000256" key="5">
    <source>
        <dbReference type="ARBA" id="ARBA00022827"/>
    </source>
</evidence>
<evidence type="ECO:0000259" key="8">
    <source>
        <dbReference type="Pfam" id="PF01494"/>
    </source>
</evidence>
<dbReference type="Proteomes" id="UP000198781">
    <property type="component" value="Unassembled WGS sequence"/>
</dbReference>
<evidence type="ECO:0000313" key="9">
    <source>
        <dbReference type="EMBL" id="SDC84451.1"/>
    </source>
</evidence>
<evidence type="ECO:0000256" key="7">
    <source>
        <dbReference type="ARBA" id="ARBA00023033"/>
    </source>
</evidence>
<keyword evidence="6" id="KW-0560">Oxidoreductase</keyword>
<keyword evidence="10" id="KW-1185">Reference proteome</keyword>
<evidence type="ECO:0000256" key="1">
    <source>
        <dbReference type="ARBA" id="ARBA00001974"/>
    </source>
</evidence>
<comment type="pathway">
    <text evidence="2">Cofactor biosynthesis; ubiquinone biosynthesis.</text>
</comment>
<evidence type="ECO:0000313" key="10">
    <source>
        <dbReference type="Proteomes" id="UP000198781"/>
    </source>
</evidence>
<evidence type="ECO:0000256" key="6">
    <source>
        <dbReference type="ARBA" id="ARBA00023002"/>
    </source>
</evidence>
<accession>A0A1G6PWV0</accession>
<name>A0A1G6PWV0_9BURK</name>
<comment type="similarity">
    <text evidence="3">Belongs to the UbiH/COQ6 family.</text>
</comment>
<dbReference type="InterPro" id="IPR010971">
    <property type="entry name" value="UbiH/COQ6"/>
</dbReference>
<keyword evidence="9" id="KW-0830">Ubiquinone</keyword>
<dbReference type="EMBL" id="FMZC01000003">
    <property type="protein sequence ID" value="SDC84451.1"/>
    <property type="molecule type" value="Genomic_DNA"/>
</dbReference>
<sequence length="380" mass="41212">MPGMAQTFDVCIRGAGVVGRTLALLLARERLRVALVGTPSSLSADVRAYALNAASRGLLESVRSWPDAAHATAVRQMQVHGDQGGEVTFDAARQGTEALAWIVDVPALEARLADALRFQPQAEWVDAPVPAALTVVCEGRASRTREEFGVDFATMPYGQHAVATRLQCERPHGQVARQWFLPDGILAFLPLGGAEGNSVAVVWSVSQDQAQRLTAIDTTEFEQQIQQASQNTLGTVQLSADRTAWPLQQARADRWCGPMSPPSGAATAARSWVLAGDAAHNVHPLAGQGLNLGLGDAQALARVLNGRDYWRGVGDLRLLRQYERERKAALLPMGWTMDGLQQLFSRNEGPLTALRNWGMRGFEHSGPIKDWVTRQAMGRV</sequence>
<dbReference type="UniPathway" id="UPA00232"/>
<dbReference type="SUPFAM" id="SSF51905">
    <property type="entry name" value="FAD/NAD(P)-binding domain"/>
    <property type="match status" value="1"/>
</dbReference>
<dbReference type="PROSITE" id="PS01304">
    <property type="entry name" value="UBIH"/>
    <property type="match status" value="1"/>
</dbReference>
<dbReference type="PANTHER" id="PTHR43876:SF7">
    <property type="entry name" value="UBIQUINONE BIOSYNTHESIS MONOOXYGENASE COQ6, MITOCHONDRIAL"/>
    <property type="match status" value="1"/>
</dbReference>
<dbReference type="GO" id="GO:0006744">
    <property type="term" value="P:ubiquinone biosynthetic process"/>
    <property type="evidence" value="ECO:0007669"/>
    <property type="project" value="UniProtKB-UniPathway"/>
</dbReference>
<dbReference type="InterPro" id="IPR036188">
    <property type="entry name" value="FAD/NAD-bd_sf"/>
</dbReference>
<dbReference type="PRINTS" id="PR00420">
    <property type="entry name" value="RNGMNOXGNASE"/>
</dbReference>
<organism evidence="9 10">
    <name type="scientific">Paracidovorax valerianellae</name>
    <dbReference type="NCBI Taxonomy" id="187868"/>
    <lineage>
        <taxon>Bacteria</taxon>
        <taxon>Pseudomonadati</taxon>
        <taxon>Pseudomonadota</taxon>
        <taxon>Betaproteobacteria</taxon>
        <taxon>Burkholderiales</taxon>
        <taxon>Comamonadaceae</taxon>
        <taxon>Paracidovorax</taxon>
    </lineage>
</organism>
<keyword evidence="4" id="KW-0285">Flavoprotein</keyword>
<dbReference type="STRING" id="187868.SAMN05192589_103360"/>
<protein>
    <submittedName>
        <fullName evidence="9">Ubiquinone biosynthesis hydroxylase, UbiH/UbiF/VisC/COQ6 family</fullName>
    </submittedName>
</protein>
<comment type="cofactor">
    <cofactor evidence="1">
        <name>FAD</name>
        <dbReference type="ChEBI" id="CHEBI:57692"/>
    </cofactor>
</comment>
<evidence type="ECO:0000256" key="4">
    <source>
        <dbReference type="ARBA" id="ARBA00022630"/>
    </source>
</evidence>
<proteinExistence type="inferred from homology"/>
<dbReference type="PANTHER" id="PTHR43876">
    <property type="entry name" value="UBIQUINONE BIOSYNTHESIS MONOOXYGENASE COQ6, MITOCHONDRIAL"/>
    <property type="match status" value="1"/>
</dbReference>
<dbReference type="InterPro" id="IPR002938">
    <property type="entry name" value="FAD-bd"/>
</dbReference>
<reference evidence="9 10" key="1">
    <citation type="submission" date="2016-10" db="EMBL/GenBank/DDBJ databases">
        <authorList>
            <person name="de Groot N.N."/>
        </authorList>
    </citation>
    <scope>NUCLEOTIDE SEQUENCE [LARGE SCALE GENOMIC DNA]</scope>
    <source>
        <strain evidence="9 10">DSM 16619</strain>
    </source>
</reference>
<dbReference type="Gene3D" id="3.50.50.60">
    <property type="entry name" value="FAD/NAD(P)-binding domain"/>
    <property type="match status" value="2"/>
</dbReference>
<gene>
    <name evidence="9" type="ORF">SAMN05192589_103360</name>
</gene>
<dbReference type="NCBIfam" id="TIGR01988">
    <property type="entry name" value="Ubi-OHases"/>
    <property type="match status" value="1"/>
</dbReference>
<keyword evidence="7" id="KW-0503">Monooxygenase</keyword>
<feature type="domain" description="FAD-binding" evidence="8">
    <location>
        <begin position="128"/>
        <end position="328"/>
    </location>
</feature>
<dbReference type="InterPro" id="IPR018168">
    <property type="entry name" value="Ubi_Hdrlase_CS"/>
</dbReference>
<evidence type="ECO:0000256" key="3">
    <source>
        <dbReference type="ARBA" id="ARBA00005349"/>
    </source>
</evidence>
<keyword evidence="5" id="KW-0274">FAD</keyword>
<dbReference type="Pfam" id="PF01494">
    <property type="entry name" value="FAD_binding_3"/>
    <property type="match status" value="1"/>
</dbReference>
<dbReference type="GO" id="GO:0071949">
    <property type="term" value="F:FAD binding"/>
    <property type="evidence" value="ECO:0007669"/>
    <property type="project" value="InterPro"/>
</dbReference>
<dbReference type="AlphaFoldDB" id="A0A1G6PWV0"/>
<dbReference type="InterPro" id="IPR051205">
    <property type="entry name" value="UbiH/COQ6_monooxygenase"/>
</dbReference>
<evidence type="ECO:0000256" key="2">
    <source>
        <dbReference type="ARBA" id="ARBA00004749"/>
    </source>
</evidence>